<dbReference type="AlphaFoldDB" id="A0A6J6CKE7"/>
<dbReference type="GO" id="GO:0016787">
    <property type="term" value="F:hydrolase activity"/>
    <property type="evidence" value="ECO:0007669"/>
    <property type="project" value="UniProtKB-KW"/>
</dbReference>
<evidence type="ECO:0000256" key="2">
    <source>
        <dbReference type="ARBA" id="ARBA00022723"/>
    </source>
</evidence>
<keyword evidence="2" id="KW-0479">Metal-binding</keyword>
<accession>A0A6J6CKE7</accession>
<dbReference type="PANTHER" id="PTHR46233:SF3">
    <property type="entry name" value="HYDROXYACYLGLUTATHIONE HYDROLASE GLOC"/>
    <property type="match status" value="1"/>
</dbReference>
<name>A0A6J6CKE7_9ZZZZ</name>
<protein>
    <submittedName>
        <fullName evidence="6">Unannotated protein</fullName>
    </submittedName>
</protein>
<comment type="cofactor">
    <cofactor evidence="1">
        <name>Zn(2+)</name>
        <dbReference type="ChEBI" id="CHEBI:29105"/>
    </cofactor>
</comment>
<dbReference type="SMART" id="SM00849">
    <property type="entry name" value="Lactamase_B"/>
    <property type="match status" value="1"/>
</dbReference>
<dbReference type="InterPro" id="IPR051453">
    <property type="entry name" value="MBL_Glyoxalase_II"/>
</dbReference>
<dbReference type="Gene3D" id="3.60.15.10">
    <property type="entry name" value="Ribonuclease Z/Hydroxyacylglutathione hydrolase-like"/>
    <property type="match status" value="1"/>
</dbReference>
<dbReference type="SUPFAM" id="SSF56281">
    <property type="entry name" value="Metallo-hydrolase/oxidoreductase"/>
    <property type="match status" value="1"/>
</dbReference>
<evidence type="ECO:0000256" key="4">
    <source>
        <dbReference type="ARBA" id="ARBA00022833"/>
    </source>
</evidence>
<evidence type="ECO:0000256" key="3">
    <source>
        <dbReference type="ARBA" id="ARBA00022801"/>
    </source>
</evidence>
<evidence type="ECO:0000256" key="1">
    <source>
        <dbReference type="ARBA" id="ARBA00001947"/>
    </source>
</evidence>
<dbReference type="CDD" id="cd16275">
    <property type="entry name" value="BaeB-like_MBL-fold"/>
    <property type="match status" value="1"/>
</dbReference>
<proteinExistence type="predicted"/>
<dbReference type="Pfam" id="PF00753">
    <property type="entry name" value="Lactamase_B"/>
    <property type="match status" value="1"/>
</dbReference>
<dbReference type="PANTHER" id="PTHR46233">
    <property type="entry name" value="HYDROXYACYLGLUTATHIONE HYDROLASE GLOC"/>
    <property type="match status" value="1"/>
</dbReference>
<evidence type="ECO:0000259" key="5">
    <source>
        <dbReference type="SMART" id="SM00849"/>
    </source>
</evidence>
<feature type="domain" description="Metallo-beta-lactamase" evidence="5">
    <location>
        <begin position="44"/>
        <end position="220"/>
    </location>
</feature>
<organism evidence="6">
    <name type="scientific">freshwater metagenome</name>
    <dbReference type="NCBI Taxonomy" id="449393"/>
    <lineage>
        <taxon>unclassified sequences</taxon>
        <taxon>metagenomes</taxon>
        <taxon>ecological metagenomes</taxon>
    </lineage>
</organism>
<reference evidence="6" key="1">
    <citation type="submission" date="2020-05" db="EMBL/GenBank/DDBJ databases">
        <authorList>
            <person name="Chiriac C."/>
            <person name="Salcher M."/>
            <person name="Ghai R."/>
            <person name="Kavagutti S V."/>
        </authorList>
    </citation>
    <scope>NUCLEOTIDE SEQUENCE</scope>
</reference>
<keyword evidence="3" id="KW-0378">Hydrolase</keyword>
<dbReference type="InterPro" id="IPR001279">
    <property type="entry name" value="Metallo-B-lactamas"/>
</dbReference>
<keyword evidence="4" id="KW-0862">Zinc</keyword>
<sequence>MAVVPAFRKTVVMTDAATADRLYFRQLLAGRDIATNDPLARQMVNFVYLIGDRETGEAVAIDPAYDVQGIVDVLAADDMKLTGVLATHYHPDHVGGEMMGYSIEGVHELLDIVSVPIHVQTEEAEYVSKVTNLTAADLVTHRSGDIVMVGDIPIELIHTPGHTPGSQCFMLDGALVSGDTLFLEGCGRTDLPGGDPLALYESLTQKLSKVPDDSILFPGHLYSAAPCASMGETRHANFVFRPKTAEQWLAMFGA</sequence>
<dbReference type="GO" id="GO:0046872">
    <property type="term" value="F:metal ion binding"/>
    <property type="evidence" value="ECO:0007669"/>
    <property type="project" value="UniProtKB-KW"/>
</dbReference>
<gene>
    <name evidence="6" type="ORF">UFOPK1495_00920</name>
</gene>
<evidence type="ECO:0000313" key="6">
    <source>
        <dbReference type="EMBL" id="CAB4551754.1"/>
    </source>
</evidence>
<dbReference type="EMBL" id="CAEZSU010000086">
    <property type="protein sequence ID" value="CAB4551754.1"/>
    <property type="molecule type" value="Genomic_DNA"/>
</dbReference>
<dbReference type="InterPro" id="IPR036866">
    <property type="entry name" value="RibonucZ/Hydroxyglut_hydro"/>
</dbReference>